<name>A0A0R3S4I1_9BILA</name>
<sequence length="142" mass="15979">MKRNEEIIWELTKMSIITIKLLVRLIALQLLLLSLLPVTVVTDELLSARCQTMCLHQLEIASGVTECLCDDDSRTFCLSNSTFLLLFALPLATSIKSIRYAFGNGTLIFYKEIRKLGSLLDKPKIGGNHSQTLNYGENEEKD</sequence>
<protein>
    <submittedName>
        <fullName evidence="2">Phlebovirus_G2 domain-containing protein</fullName>
    </submittedName>
</protein>
<organism evidence="1 2">
    <name type="scientific">Elaeophora elaphi</name>
    <dbReference type="NCBI Taxonomy" id="1147741"/>
    <lineage>
        <taxon>Eukaryota</taxon>
        <taxon>Metazoa</taxon>
        <taxon>Ecdysozoa</taxon>
        <taxon>Nematoda</taxon>
        <taxon>Chromadorea</taxon>
        <taxon>Rhabditida</taxon>
        <taxon>Spirurina</taxon>
        <taxon>Spiruromorpha</taxon>
        <taxon>Filarioidea</taxon>
        <taxon>Onchocercidae</taxon>
        <taxon>Elaeophora</taxon>
    </lineage>
</organism>
<evidence type="ECO:0000313" key="1">
    <source>
        <dbReference type="Proteomes" id="UP000050640"/>
    </source>
</evidence>
<dbReference type="Proteomes" id="UP000050640">
    <property type="component" value="Unplaced"/>
</dbReference>
<reference evidence="2" key="1">
    <citation type="submission" date="2017-02" db="UniProtKB">
        <authorList>
            <consortium name="WormBaseParasite"/>
        </authorList>
    </citation>
    <scope>IDENTIFICATION</scope>
</reference>
<accession>A0A0R3S4I1</accession>
<dbReference type="AlphaFoldDB" id="A0A0R3S4I1"/>
<keyword evidence="1" id="KW-1185">Reference proteome</keyword>
<dbReference type="WBParaSite" id="EEL_0000970001-mRNA-1">
    <property type="protein sequence ID" value="EEL_0000970001-mRNA-1"/>
    <property type="gene ID" value="EEL_0000970001"/>
</dbReference>
<proteinExistence type="predicted"/>
<evidence type="ECO:0000313" key="2">
    <source>
        <dbReference type="WBParaSite" id="EEL_0000970001-mRNA-1"/>
    </source>
</evidence>